<evidence type="ECO:0000313" key="2">
    <source>
        <dbReference type="EMBL" id="KAF7412633.1"/>
    </source>
</evidence>
<proteinExistence type="predicted"/>
<feature type="region of interest" description="Disordered" evidence="1">
    <location>
        <begin position="49"/>
        <end position="72"/>
    </location>
</feature>
<organism evidence="2 3">
    <name type="scientific">Vespula vulgaris</name>
    <name type="common">Yellow jacket</name>
    <name type="synonym">Wasp</name>
    <dbReference type="NCBI Taxonomy" id="7454"/>
    <lineage>
        <taxon>Eukaryota</taxon>
        <taxon>Metazoa</taxon>
        <taxon>Ecdysozoa</taxon>
        <taxon>Arthropoda</taxon>
        <taxon>Hexapoda</taxon>
        <taxon>Insecta</taxon>
        <taxon>Pterygota</taxon>
        <taxon>Neoptera</taxon>
        <taxon>Endopterygota</taxon>
        <taxon>Hymenoptera</taxon>
        <taxon>Apocrita</taxon>
        <taxon>Aculeata</taxon>
        <taxon>Vespoidea</taxon>
        <taxon>Vespidae</taxon>
        <taxon>Vespinae</taxon>
        <taxon>Vespula</taxon>
    </lineage>
</organism>
<sequence length="131" mass="14721">MKPEATMKSPWWYVDVLRERTTKIERHPRGKVSLATLLANESALRRLRESIDPPSSSSTSPSSTPQLKPTVSQPKLDLLTRIERSDLNLQSYLIIPILIREGFTKGRLGALILLVQAFYLNGQGLKLEPLA</sequence>
<keyword evidence="3" id="KW-1185">Reference proteome</keyword>
<accession>A0A834KTF0</accession>
<reference evidence="2" key="1">
    <citation type="journal article" date="2020" name="G3 (Bethesda)">
        <title>High-Quality Assemblies for Three Invasive Social Wasps from the &lt;i&gt;Vespula&lt;/i&gt; Genus.</title>
        <authorList>
            <person name="Harrop T.W.R."/>
            <person name="Guhlin J."/>
            <person name="McLaughlin G.M."/>
            <person name="Permina E."/>
            <person name="Stockwell P."/>
            <person name="Gilligan J."/>
            <person name="Le Lec M.F."/>
            <person name="Gruber M.A.M."/>
            <person name="Quinn O."/>
            <person name="Lovegrove M."/>
            <person name="Duncan E.J."/>
            <person name="Remnant E.J."/>
            <person name="Van Eeckhoven J."/>
            <person name="Graham B."/>
            <person name="Knapp R.A."/>
            <person name="Langford K.W."/>
            <person name="Kronenberg Z."/>
            <person name="Press M.O."/>
            <person name="Eacker S.M."/>
            <person name="Wilson-Rankin E.E."/>
            <person name="Purcell J."/>
            <person name="Lester P.J."/>
            <person name="Dearden P.K."/>
        </authorList>
    </citation>
    <scope>NUCLEOTIDE SEQUENCE</scope>
    <source>
        <strain evidence="2">Marl-1</strain>
    </source>
</reference>
<evidence type="ECO:0000256" key="1">
    <source>
        <dbReference type="SAM" id="MobiDB-lite"/>
    </source>
</evidence>
<gene>
    <name evidence="2" type="ORF">HZH66_001529</name>
</gene>
<protein>
    <submittedName>
        <fullName evidence="2">Uncharacterized protein</fullName>
    </submittedName>
</protein>
<dbReference type="Proteomes" id="UP000614350">
    <property type="component" value="Unassembled WGS sequence"/>
</dbReference>
<dbReference type="AlphaFoldDB" id="A0A834KTF0"/>
<comment type="caution">
    <text evidence="2">The sequence shown here is derived from an EMBL/GenBank/DDBJ whole genome shotgun (WGS) entry which is preliminary data.</text>
</comment>
<dbReference type="EMBL" id="JACSEA010000001">
    <property type="protein sequence ID" value="KAF7412633.1"/>
    <property type="molecule type" value="Genomic_DNA"/>
</dbReference>
<name>A0A834KTF0_VESVU</name>
<feature type="compositionally biased region" description="Low complexity" evidence="1">
    <location>
        <begin position="53"/>
        <end position="65"/>
    </location>
</feature>
<evidence type="ECO:0000313" key="3">
    <source>
        <dbReference type="Proteomes" id="UP000614350"/>
    </source>
</evidence>